<evidence type="ECO:0000256" key="2">
    <source>
        <dbReference type="ARBA" id="ARBA00009085"/>
    </source>
</evidence>
<keyword evidence="4" id="KW-0645">Protease</keyword>
<dbReference type="Pfam" id="PF00443">
    <property type="entry name" value="UCH"/>
    <property type="match status" value="1"/>
</dbReference>
<dbReference type="Gene3D" id="3.90.70.10">
    <property type="entry name" value="Cysteine proteinases"/>
    <property type="match status" value="2"/>
</dbReference>
<dbReference type="Gene3D" id="3.30.2230.10">
    <property type="entry name" value="DUSP-like"/>
    <property type="match status" value="1"/>
</dbReference>
<feature type="region of interest" description="Disordered" evidence="8">
    <location>
        <begin position="1094"/>
        <end position="1176"/>
    </location>
</feature>
<keyword evidence="12" id="KW-1185">Reference proteome</keyword>
<dbReference type="InterPro" id="IPR006615">
    <property type="entry name" value="Pept_C19_DUSP"/>
</dbReference>
<dbReference type="PROSITE" id="PS51283">
    <property type="entry name" value="DUSP"/>
    <property type="match status" value="1"/>
</dbReference>
<feature type="compositionally biased region" description="Acidic residues" evidence="8">
    <location>
        <begin position="1214"/>
        <end position="1227"/>
    </location>
</feature>
<gene>
    <name evidence="11" type="ORF">LshimejAT787_1303100</name>
</gene>
<dbReference type="EMBL" id="BRPK01000013">
    <property type="protein sequence ID" value="GLB43409.1"/>
    <property type="molecule type" value="Genomic_DNA"/>
</dbReference>
<dbReference type="InterPro" id="IPR035927">
    <property type="entry name" value="DUSP-like_sf"/>
</dbReference>
<evidence type="ECO:0000259" key="10">
    <source>
        <dbReference type="PROSITE" id="PS51283"/>
    </source>
</evidence>
<evidence type="ECO:0000256" key="3">
    <source>
        <dbReference type="ARBA" id="ARBA00012759"/>
    </source>
</evidence>
<dbReference type="OrthoDB" id="292964at2759"/>
<sequence length="1277" mass="142985">MALQSSPASSPSPNEPSQPSRKRQRMDGSPSEGAVRSPKADQMSTLSITDPDIDSYMKEQGEDDIPARVTHEPSAMSAHSSAVPRTAPPLERLSFVEKTKGRKMEVGETWYLVARDWWKRWRKALSGEVDKEGPVSEQDLGPVDNSRLLDSYGNLQLSVAEGVDLEFVPEEVWRCFVDWYGEAIHPLPRRVIERGTSKQTSLELRPPTLKVFRLATAKSDGSFYRSTTISAGESVKALNAHLASVVAPMPETQEPFRVWKVDSVESDWTSLEYPTSMLSTSGGKILEPSDKTLEEEGINSDDCFVVEFKDASGWIAEAPPSVPPPPITNVGRPGALAPLFNSKDGFFNRMSKPSTSSTSTAVTTKGDSFSNSLSTPSWKTANKDKALEPGTLGLGNMGNTCFMNSALQCLAHNKELTDYFLTGLYQEELNPDNPLGMHGAIAEAFGALLHRIWASSGTSTSYSPREFKQQLQRFAPQFSGYQQHDSQELVAFLLDGLHEDLNRVLKKPYVEKPDWEGGGDLELVKLAQKSWEGYMMRNDSVIVDLFQGQYQSTLICPECEKVSITFDPFMYLTLPLPVHKKWRHDIYYVPWDLEKAHVKLPVEINRDASFRDLRNLLGRWKNANPDNLLTLEIFNHRFYKNLDDSLPVGDMADNDIIVCFELPCHAQQSRTYKRQPDDPFIIPVYLCDLAPPARPAYLTNRSPSLFGYPSVVVITPEQATDLNAMYDAVLTRLQRWSTNARDLFTWEGSSPSAVDEVPITLNSFPALETITEIKPNGDVVTVQEVEPIDGDIVDEKGIALADENDMDTSPGNIVPRRVGTKKDVFTLRLQNSHKDYGTQFNTYGNNRWEMWERRTEQADTQPILLREGDAFYCEFEENMKAYYFGDERSRWEHALWDTWSEFSHPEYLESRKAASEKKSKGISLQDCLEEFTREEKLGEDDLWYCPQCKKHQQATKKFDLWKAPDVLVVHLKRFSNSRTLRDKIDTFVDFPTEGLDLSGMVGERAVAKRLAEQGVDLDQLQLGDLEEPLVYDLFGVDEHMGGLGGGHYRAYALNHLNGKWYHFDDSFVTPARATDAVNANAYLLFYRRRSTRPLGGKTHQKIEEARRKPPAQADDSMTVDTQLPTPPSEDSMSTPARPMLGTQPLPNDSWTPRSQGSNDDSSVPSPSPDDVPALEEPLPHDQFINTLDPLSIASHRFDFPEASSKASPTSSNEAEVDTDTDDLDWEENPSGFEVGVSEVVPSNSPDAMGSPSSASSASELNPFNDANTQKRDDHGAA</sequence>
<feature type="compositionally biased region" description="Low complexity" evidence="8">
    <location>
        <begin position="1"/>
        <end position="19"/>
    </location>
</feature>
<dbReference type="SUPFAM" id="SSF54001">
    <property type="entry name" value="Cysteine proteinases"/>
    <property type="match status" value="1"/>
</dbReference>
<evidence type="ECO:0000313" key="12">
    <source>
        <dbReference type="Proteomes" id="UP001063166"/>
    </source>
</evidence>
<protein>
    <recommendedName>
        <fullName evidence="3">ubiquitinyl hydrolase 1</fullName>
        <ecNumber evidence="3">3.4.19.12</ecNumber>
    </recommendedName>
</protein>
<dbReference type="GO" id="GO:0016579">
    <property type="term" value="P:protein deubiquitination"/>
    <property type="evidence" value="ECO:0007669"/>
    <property type="project" value="InterPro"/>
</dbReference>
<feature type="compositionally biased region" description="Polar residues" evidence="8">
    <location>
        <begin position="1144"/>
        <end position="1158"/>
    </location>
</feature>
<dbReference type="GO" id="GO:0004843">
    <property type="term" value="F:cysteine-type deubiquitinase activity"/>
    <property type="evidence" value="ECO:0007669"/>
    <property type="project" value="UniProtKB-EC"/>
</dbReference>
<feature type="compositionally biased region" description="Polar residues" evidence="8">
    <location>
        <begin position="1118"/>
        <end position="1134"/>
    </location>
</feature>
<feature type="compositionally biased region" description="Low complexity" evidence="8">
    <location>
        <begin position="351"/>
        <end position="364"/>
    </location>
</feature>
<dbReference type="InterPro" id="IPR028889">
    <property type="entry name" value="USP"/>
</dbReference>
<proteinExistence type="inferred from homology"/>
<dbReference type="SMART" id="SM00695">
    <property type="entry name" value="DUSP"/>
    <property type="match status" value="1"/>
</dbReference>
<feature type="region of interest" description="Disordered" evidence="8">
    <location>
        <begin position="1"/>
        <end position="59"/>
    </location>
</feature>
<name>A0A9P3PXQ9_LYOSH</name>
<dbReference type="Pfam" id="PF06337">
    <property type="entry name" value="DUSP"/>
    <property type="match status" value="1"/>
</dbReference>
<feature type="domain" description="DUSP" evidence="10">
    <location>
        <begin position="84"/>
        <end position="192"/>
    </location>
</feature>
<dbReference type="PANTHER" id="PTHR21646:SF24">
    <property type="entry name" value="UBIQUITIN CARBOXYL-TERMINAL HYDROLASE"/>
    <property type="match status" value="1"/>
</dbReference>
<dbReference type="PANTHER" id="PTHR21646">
    <property type="entry name" value="UBIQUITIN CARBOXYL-TERMINAL HYDROLASE"/>
    <property type="match status" value="1"/>
</dbReference>
<dbReference type="SUPFAM" id="SSF143791">
    <property type="entry name" value="DUSP-like"/>
    <property type="match status" value="1"/>
</dbReference>
<feature type="domain" description="USP" evidence="9">
    <location>
        <begin position="392"/>
        <end position="1089"/>
    </location>
</feature>
<feature type="region of interest" description="Disordered" evidence="8">
    <location>
        <begin position="350"/>
        <end position="381"/>
    </location>
</feature>
<evidence type="ECO:0000313" key="11">
    <source>
        <dbReference type="EMBL" id="GLB43409.1"/>
    </source>
</evidence>
<dbReference type="Proteomes" id="UP001063166">
    <property type="component" value="Unassembled WGS sequence"/>
</dbReference>
<evidence type="ECO:0000259" key="9">
    <source>
        <dbReference type="PROSITE" id="PS50235"/>
    </source>
</evidence>
<evidence type="ECO:0000256" key="7">
    <source>
        <dbReference type="ARBA" id="ARBA00022807"/>
    </source>
</evidence>
<dbReference type="InterPro" id="IPR038765">
    <property type="entry name" value="Papain-like_cys_pep_sf"/>
</dbReference>
<organism evidence="11 12">
    <name type="scientific">Lyophyllum shimeji</name>
    <name type="common">Hon-shimeji</name>
    <name type="synonym">Tricholoma shimeji</name>
    <dbReference type="NCBI Taxonomy" id="47721"/>
    <lineage>
        <taxon>Eukaryota</taxon>
        <taxon>Fungi</taxon>
        <taxon>Dikarya</taxon>
        <taxon>Basidiomycota</taxon>
        <taxon>Agaricomycotina</taxon>
        <taxon>Agaricomycetes</taxon>
        <taxon>Agaricomycetidae</taxon>
        <taxon>Agaricales</taxon>
        <taxon>Tricholomatineae</taxon>
        <taxon>Lyophyllaceae</taxon>
        <taxon>Lyophyllum</taxon>
    </lineage>
</organism>
<evidence type="ECO:0000256" key="5">
    <source>
        <dbReference type="ARBA" id="ARBA00022786"/>
    </source>
</evidence>
<dbReference type="AlphaFoldDB" id="A0A9P3PXQ9"/>
<keyword evidence="5" id="KW-0833">Ubl conjugation pathway</keyword>
<dbReference type="PROSITE" id="PS00973">
    <property type="entry name" value="USP_2"/>
    <property type="match status" value="1"/>
</dbReference>
<evidence type="ECO:0000256" key="8">
    <source>
        <dbReference type="SAM" id="MobiDB-lite"/>
    </source>
</evidence>
<comment type="caution">
    <text evidence="11">The sequence shown here is derived from an EMBL/GenBank/DDBJ whole genome shotgun (WGS) entry which is preliminary data.</text>
</comment>
<keyword evidence="7" id="KW-0788">Thiol protease</keyword>
<feature type="compositionally biased region" description="Low complexity" evidence="8">
    <location>
        <begin position="1159"/>
        <end position="1171"/>
    </location>
</feature>
<feature type="compositionally biased region" description="Basic and acidic residues" evidence="8">
    <location>
        <begin position="1268"/>
        <end position="1277"/>
    </location>
</feature>
<feature type="compositionally biased region" description="Polar residues" evidence="8">
    <location>
        <begin position="365"/>
        <end position="380"/>
    </location>
</feature>
<evidence type="ECO:0000256" key="4">
    <source>
        <dbReference type="ARBA" id="ARBA00022670"/>
    </source>
</evidence>
<dbReference type="PROSITE" id="PS00972">
    <property type="entry name" value="USP_1"/>
    <property type="match status" value="1"/>
</dbReference>
<comment type="similarity">
    <text evidence="2">Belongs to the peptidase C19 family.</text>
</comment>
<reference evidence="11" key="1">
    <citation type="submission" date="2022-07" db="EMBL/GenBank/DDBJ databases">
        <title>The genome of Lyophyllum shimeji provides insight into the initial evolution of ectomycorrhizal fungal genome.</title>
        <authorList>
            <person name="Kobayashi Y."/>
            <person name="Shibata T."/>
            <person name="Hirakawa H."/>
            <person name="Shigenobu S."/>
            <person name="Nishiyama T."/>
            <person name="Yamada A."/>
            <person name="Hasebe M."/>
            <person name="Kawaguchi M."/>
        </authorList>
    </citation>
    <scope>NUCLEOTIDE SEQUENCE</scope>
    <source>
        <strain evidence="11">AT787</strain>
    </source>
</reference>
<evidence type="ECO:0000256" key="6">
    <source>
        <dbReference type="ARBA" id="ARBA00022801"/>
    </source>
</evidence>
<dbReference type="CDD" id="cd02674">
    <property type="entry name" value="Peptidase_C19R"/>
    <property type="match status" value="1"/>
</dbReference>
<feature type="compositionally biased region" description="Low complexity" evidence="8">
    <location>
        <begin position="1244"/>
        <end position="1258"/>
    </location>
</feature>
<comment type="catalytic activity">
    <reaction evidence="1">
        <text>Thiol-dependent hydrolysis of ester, thioester, amide, peptide and isopeptide bonds formed by the C-terminal Gly of ubiquitin (a 76-residue protein attached to proteins as an intracellular targeting signal).</text>
        <dbReference type="EC" id="3.4.19.12"/>
    </reaction>
</comment>
<dbReference type="InterPro" id="IPR001394">
    <property type="entry name" value="Peptidase_C19_UCH"/>
</dbReference>
<dbReference type="PROSITE" id="PS50235">
    <property type="entry name" value="USP_3"/>
    <property type="match status" value="1"/>
</dbReference>
<dbReference type="InterPro" id="IPR050185">
    <property type="entry name" value="Ub_carboxyl-term_hydrolase"/>
</dbReference>
<dbReference type="GO" id="GO:0006508">
    <property type="term" value="P:proteolysis"/>
    <property type="evidence" value="ECO:0007669"/>
    <property type="project" value="UniProtKB-KW"/>
</dbReference>
<keyword evidence="6" id="KW-0378">Hydrolase</keyword>
<accession>A0A9P3PXQ9</accession>
<dbReference type="InterPro" id="IPR018200">
    <property type="entry name" value="USP_CS"/>
</dbReference>
<evidence type="ECO:0000256" key="1">
    <source>
        <dbReference type="ARBA" id="ARBA00000707"/>
    </source>
</evidence>
<feature type="region of interest" description="Disordered" evidence="8">
    <location>
        <begin position="1201"/>
        <end position="1277"/>
    </location>
</feature>
<dbReference type="EC" id="3.4.19.12" evidence="3"/>
<feature type="compositionally biased region" description="Polar residues" evidence="8">
    <location>
        <begin position="1204"/>
        <end position="1213"/>
    </location>
</feature>